<dbReference type="Proteomes" id="UP000824120">
    <property type="component" value="Chromosome 6"/>
</dbReference>
<name>A0A9J5YJN5_SOLCO</name>
<feature type="non-terminal residue" evidence="1">
    <location>
        <position position="1"/>
    </location>
</feature>
<protein>
    <submittedName>
        <fullName evidence="1">Uncharacterized protein</fullName>
    </submittedName>
</protein>
<gene>
    <name evidence="1" type="ORF">H5410_032325</name>
</gene>
<evidence type="ECO:0000313" key="2">
    <source>
        <dbReference type="Proteomes" id="UP000824120"/>
    </source>
</evidence>
<dbReference type="EMBL" id="JACXVP010000006">
    <property type="protein sequence ID" value="KAG5600955.1"/>
    <property type="molecule type" value="Genomic_DNA"/>
</dbReference>
<proteinExistence type="predicted"/>
<sequence>MNCTLFPYDAIFFQFEVYSYQNDQFDNHISLRKESAFKMHLKRKVWFLLSTNTKITCCKLNKSFFLDSGR</sequence>
<comment type="caution">
    <text evidence="1">The sequence shown here is derived from an EMBL/GenBank/DDBJ whole genome shotgun (WGS) entry which is preliminary data.</text>
</comment>
<keyword evidence="2" id="KW-1185">Reference proteome</keyword>
<reference evidence="1 2" key="1">
    <citation type="submission" date="2020-09" db="EMBL/GenBank/DDBJ databases">
        <title>De no assembly of potato wild relative species, Solanum commersonii.</title>
        <authorList>
            <person name="Cho K."/>
        </authorList>
    </citation>
    <scope>NUCLEOTIDE SEQUENCE [LARGE SCALE GENOMIC DNA]</scope>
    <source>
        <strain evidence="1">LZ3.2</strain>
        <tissue evidence="1">Leaf</tissue>
    </source>
</reference>
<dbReference type="AlphaFoldDB" id="A0A9J5YJN5"/>
<organism evidence="1 2">
    <name type="scientific">Solanum commersonii</name>
    <name type="common">Commerson's wild potato</name>
    <name type="synonym">Commerson's nightshade</name>
    <dbReference type="NCBI Taxonomy" id="4109"/>
    <lineage>
        <taxon>Eukaryota</taxon>
        <taxon>Viridiplantae</taxon>
        <taxon>Streptophyta</taxon>
        <taxon>Embryophyta</taxon>
        <taxon>Tracheophyta</taxon>
        <taxon>Spermatophyta</taxon>
        <taxon>Magnoliopsida</taxon>
        <taxon>eudicotyledons</taxon>
        <taxon>Gunneridae</taxon>
        <taxon>Pentapetalae</taxon>
        <taxon>asterids</taxon>
        <taxon>lamiids</taxon>
        <taxon>Solanales</taxon>
        <taxon>Solanaceae</taxon>
        <taxon>Solanoideae</taxon>
        <taxon>Solaneae</taxon>
        <taxon>Solanum</taxon>
    </lineage>
</organism>
<evidence type="ECO:0000313" key="1">
    <source>
        <dbReference type="EMBL" id="KAG5600955.1"/>
    </source>
</evidence>
<accession>A0A9J5YJN5</accession>